<keyword evidence="4" id="KW-1185">Reference proteome</keyword>
<dbReference type="AlphaFoldDB" id="A0A7W3XXS1"/>
<evidence type="ECO:0000256" key="1">
    <source>
        <dbReference type="SAM" id="MobiDB-lite"/>
    </source>
</evidence>
<dbReference type="EMBL" id="VKHS01000456">
    <property type="protein sequence ID" value="MBB0231203.1"/>
    <property type="molecule type" value="Genomic_DNA"/>
</dbReference>
<protein>
    <recommendedName>
        <fullName evidence="5">Lipoprotein</fullName>
    </recommendedName>
</protein>
<proteinExistence type="predicted"/>
<evidence type="ECO:0000313" key="4">
    <source>
        <dbReference type="Proteomes" id="UP000530234"/>
    </source>
</evidence>
<keyword evidence="2" id="KW-0732">Signal</keyword>
<evidence type="ECO:0000313" key="3">
    <source>
        <dbReference type="EMBL" id="MBB0231203.1"/>
    </source>
</evidence>
<accession>A0A7W3XXS1</accession>
<evidence type="ECO:0008006" key="5">
    <source>
        <dbReference type="Google" id="ProtNLM"/>
    </source>
</evidence>
<comment type="caution">
    <text evidence="3">The sequence shown here is derived from an EMBL/GenBank/DDBJ whole genome shotgun (WGS) entry which is preliminary data.</text>
</comment>
<evidence type="ECO:0000256" key="2">
    <source>
        <dbReference type="SAM" id="SignalP"/>
    </source>
</evidence>
<feature type="region of interest" description="Disordered" evidence="1">
    <location>
        <begin position="25"/>
        <end position="81"/>
    </location>
</feature>
<feature type="chain" id="PRO_5031463722" description="Lipoprotein" evidence="2">
    <location>
        <begin position="26"/>
        <end position="151"/>
    </location>
</feature>
<sequence>MRAYVGAVVTATVTALLLTACTGDASEPDGEGNGAGNAAPDSGEVTELSPAGGTETATWTDAGRRAHPVEITPVALTRGDPADLADAELDDQRADMIPHYLTFEVTATEGPVEAPRVEGGFALVRTDGRRADALELPTFGGDTSPYPPACD</sequence>
<dbReference type="PROSITE" id="PS51257">
    <property type="entry name" value="PROKAR_LIPOPROTEIN"/>
    <property type="match status" value="1"/>
</dbReference>
<gene>
    <name evidence="3" type="ORF">FOE67_17235</name>
</gene>
<dbReference type="Proteomes" id="UP000530234">
    <property type="component" value="Unassembled WGS sequence"/>
</dbReference>
<organism evidence="3 4">
    <name type="scientific">Streptomyces calidiresistens</name>
    <dbReference type="NCBI Taxonomy" id="1485586"/>
    <lineage>
        <taxon>Bacteria</taxon>
        <taxon>Bacillati</taxon>
        <taxon>Actinomycetota</taxon>
        <taxon>Actinomycetes</taxon>
        <taxon>Kitasatosporales</taxon>
        <taxon>Streptomycetaceae</taxon>
        <taxon>Streptomyces</taxon>
    </lineage>
</organism>
<reference evidence="4" key="1">
    <citation type="submission" date="2019-10" db="EMBL/GenBank/DDBJ databases">
        <title>Streptomyces sp. nov., a novel actinobacterium isolated from alkaline environment.</title>
        <authorList>
            <person name="Golinska P."/>
        </authorList>
    </citation>
    <scope>NUCLEOTIDE SEQUENCE [LARGE SCALE GENOMIC DNA]</scope>
    <source>
        <strain evidence="4">DSM 42108</strain>
    </source>
</reference>
<name>A0A7W3XXS1_9ACTN</name>
<feature type="signal peptide" evidence="2">
    <location>
        <begin position="1"/>
        <end position="25"/>
    </location>
</feature>
<feature type="non-terminal residue" evidence="3">
    <location>
        <position position="151"/>
    </location>
</feature>